<dbReference type="Proteomes" id="UP001472677">
    <property type="component" value="Unassembled WGS sequence"/>
</dbReference>
<reference evidence="1 2" key="1">
    <citation type="journal article" date="2024" name="G3 (Bethesda)">
        <title>Genome assembly of Hibiscus sabdariffa L. provides insights into metabolisms of medicinal natural products.</title>
        <authorList>
            <person name="Kim T."/>
        </authorList>
    </citation>
    <scope>NUCLEOTIDE SEQUENCE [LARGE SCALE GENOMIC DNA]</scope>
    <source>
        <strain evidence="1">TK-2024</strain>
        <tissue evidence="1">Old leaves</tissue>
    </source>
</reference>
<organism evidence="1 2">
    <name type="scientific">Hibiscus sabdariffa</name>
    <name type="common">roselle</name>
    <dbReference type="NCBI Taxonomy" id="183260"/>
    <lineage>
        <taxon>Eukaryota</taxon>
        <taxon>Viridiplantae</taxon>
        <taxon>Streptophyta</taxon>
        <taxon>Embryophyta</taxon>
        <taxon>Tracheophyta</taxon>
        <taxon>Spermatophyta</taxon>
        <taxon>Magnoliopsida</taxon>
        <taxon>eudicotyledons</taxon>
        <taxon>Gunneridae</taxon>
        <taxon>Pentapetalae</taxon>
        <taxon>rosids</taxon>
        <taxon>malvids</taxon>
        <taxon>Malvales</taxon>
        <taxon>Malvaceae</taxon>
        <taxon>Malvoideae</taxon>
        <taxon>Hibiscus</taxon>
    </lineage>
</organism>
<evidence type="ECO:0000313" key="2">
    <source>
        <dbReference type="Proteomes" id="UP001472677"/>
    </source>
</evidence>
<proteinExistence type="predicted"/>
<name>A0ABR2FQM6_9ROSI</name>
<accession>A0ABR2FQM6</accession>
<comment type="caution">
    <text evidence="1">The sequence shown here is derived from an EMBL/GenBank/DDBJ whole genome shotgun (WGS) entry which is preliminary data.</text>
</comment>
<gene>
    <name evidence="1" type="ORF">V6N12_068675</name>
</gene>
<evidence type="ECO:0000313" key="1">
    <source>
        <dbReference type="EMBL" id="KAK8584431.1"/>
    </source>
</evidence>
<sequence length="96" mass="10381">MDYAHTSSFDVSPHGAHSVVFHDAPSQPINENGQTGLLTLTTSAPCSNDSAGFPPTTSVFILDEASQITHIKAQCRWLQRMVLLLPSSTSVHPSQY</sequence>
<keyword evidence="2" id="KW-1185">Reference proteome</keyword>
<protein>
    <submittedName>
        <fullName evidence="1">Uncharacterized protein</fullName>
    </submittedName>
</protein>
<dbReference type="EMBL" id="JBBPBM010000005">
    <property type="protein sequence ID" value="KAK8584431.1"/>
    <property type="molecule type" value="Genomic_DNA"/>
</dbReference>